<feature type="compositionally biased region" description="Acidic residues" evidence="1">
    <location>
        <begin position="114"/>
        <end position="131"/>
    </location>
</feature>
<feature type="region of interest" description="Disordered" evidence="1">
    <location>
        <begin position="27"/>
        <end position="48"/>
    </location>
</feature>
<accession>A0A8R1UZW8</accession>
<reference evidence="3" key="1">
    <citation type="journal article" date="2008" name="Nat. Genet.">
        <title>The Pristionchus pacificus genome provides a unique perspective on nematode lifestyle and parasitism.</title>
        <authorList>
            <person name="Dieterich C."/>
            <person name="Clifton S.W."/>
            <person name="Schuster L.N."/>
            <person name="Chinwalla A."/>
            <person name="Delehaunty K."/>
            <person name="Dinkelacker I."/>
            <person name="Fulton L."/>
            <person name="Fulton R."/>
            <person name="Godfrey J."/>
            <person name="Minx P."/>
            <person name="Mitreva M."/>
            <person name="Roeseler W."/>
            <person name="Tian H."/>
            <person name="Witte H."/>
            <person name="Yang S.P."/>
            <person name="Wilson R.K."/>
            <person name="Sommer R.J."/>
        </authorList>
    </citation>
    <scope>NUCLEOTIDE SEQUENCE [LARGE SCALE GENOMIC DNA]</scope>
    <source>
        <strain evidence="3">PS312</strain>
    </source>
</reference>
<keyword evidence="3" id="KW-1185">Reference proteome</keyword>
<dbReference type="Proteomes" id="UP000005239">
    <property type="component" value="Unassembled WGS sequence"/>
</dbReference>
<gene>
    <name evidence="2" type="primary">WBGene00282805</name>
</gene>
<evidence type="ECO:0000313" key="3">
    <source>
        <dbReference type="Proteomes" id="UP000005239"/>
    </source>
</evidence>
<evidence type="ECO:0000313" key="2">
    <source>
        <dbReference type="EnsemblMetazoa" id="PPA44436.1"/>
    </source>
</evidence>
<sequence>MKRRILIITKVSHKKTKRRVLAIPPLLGDKRRNQTTDRRLADIENSERQRAVDNQSIIGLGYGSPHSGTTAHAAGRSGRSVVLVVGQDRLLGRRHDTVIRSPTVPERYAGDDVAPSEETLESETDTESNGL</sequence>
<dbReference type="EnsemblMetazoa" id="PPA44436.1">
    <property type="protein sequence ID" value="PPA44436.1"/>
    <property type="gene ID" value="WBGene00282805"/>
</dbReference>
<protein>
    <submittedName>
        <fullName evidence="2">Uncharacterized protein</fullName>
    </submittedName>
</protein>
<feature type="compositionally biased region" description="Basic and acidic residues" evidence="1">
    <location>
        <begin position="28"/>
        <end position="48"/>
    </location>
</feature>
<feature type="region of interest" description="Disordered" evidence="1">
    <location>
        <begin position="58"/>
        <end position="77"/>
    </location>
</feature>
<dbReference type="AlphaFoldDB" id="A0A2A6BFC5"/>
<organism evidence="2 3">
    <name type="scientific">Pristionchus pacificus</name>
    <name type="common">Parasitic nematode worm</name>
    <dbReference type="NCBI Taxonomy" id="54126"/>
    <lineage>
        <taxon>Eukaryota</taxon>
        <taxon>Metazoa</taxon>
        <taxon>Ecdysozoa</taxon>
        <taxon>Nematoda</taxon>
        <taxon>Chromadorea</taxon>
        <taxon>Rhabditida</taxon>
        <taxon>Rhabditina</taxon>
        <taxon>Diplogasteromorpha</taxon>
        <taxon>Diplogasteroidea</taxon>
        <taxon>Neodiplogasteridae</taxon>
        <taxon>Pristionchus</taxon>
    </lineage>
</organism>
<accession>A0A2A6BFC5</accession>
<name>A0A2A6BFC5_PRIPA</name>
<proteinExistence type="predicted"/>
<evidence type="ECO:0000256" key="1">
    <source>
        <dbReference type="SAM" id="MobiDB-lite"/>
    </source>
</evidence>
<feature type="region of interest" description="Disordered" evidence="1">
    <location>
        <begin position="96"/>
        <end position="131"/>
    </location>
</feature>
<reference evidence="2" key="2">
    <citation type="submission" date="2022-06" db="UniProtKB">
        <authorList>
            <consortium name="EnsemblMetazoa"/>
        </authorList>
    </citation>
    <scope>IDENTIFICATION</scope>
    <source>
        <strain evidence="2">PS312</strain>
    </source>
</reference>